<accession>A0ABP9UTB3</accession>
<name>A0ABP9UTB3_9BACT</name>
<sequence length="202" mass="22985">MKSETEANGVAESKRIHPRSPVRSFRMPGSARGGAPDDRRPYLNRQKMRIPALAFALFATGIHAETIRVYREERVETPEHVRSKLTGEPSRWTAKGEFVGQIDLGDLTLDGIIADYCERSWKDEPFYGPVEKFVFEDSKGRVYVAHLEYVKDSKLLGEGRRVAVKRLEKVRRRKDRFTGSPYGGSSIFDDTLLKGLRTLVVK</sequence>
<dbReference type="EMBL" id="BAABRI010000035">
    <property type="protein sequence ID" value="GAA5484770.1"/>
    <property type="molecule type" value="Genomic_DNA"/>
</dbReference>
<proteinExistence type="predicted"/>
<protein>
    <submittedName>
        <fullName evidence="2">Uncharacterized protein</fullName>
    </submittedName>
</protein>
<dbReference type="Proteomes" id="UP001476282">
    <property type="component" value="Unassembled WGS sequence"/>
</dbReference>
<reference evidence="2 3" key="1">
    <citation type="submission" date="2024-02" db="EMBL/GenBank/DDBJ databases">
        <title>Haloferula sargassicola NBRC 104335.</title>
        <authorList>
            <person name="Ichikawa N."/>
            <person name="Katano-Makiyama Y."/>
            <person name="Hidaka K."/>
        </authorList>
    </citation>
    <scope>NUCLEOTIDE SEQUENCE [LARGE SCALE GENOMIC DNA]</scope>
    <source>
        <strain evidence="2 3">NBRC 104335</strain>
    </source>
</reference>
<organism evidence="2 3">
    <name type="scientific">Haloferula sargassicola</name>
    <dbReference type="NCBI Taxonomy" id="490096"/>
    <lineage>
        <taxon>Bacteria</taxon>
        <taxon>Pseudomonadati</taxon>
        <taxon>Verrucomicrobiota</taxon>
        <taxon>Verrucomicrobiia</taxon>
        <taxon>Verrucomicrobiales</taxon>
        <taxon>Verrucomicrobiaceae</taxon>
        <taxon>Haloferula</taxon>
    </lineage>
</organism>
<comment type="caution">
    <text evidence="2">The sequence shown here is derived from an EMBL/GenBank/DDBJ whole genome shotgun (WGS) entry which is preliminary data.</text>
</comment>
<gene>
    <name evidence="2" type="ORF">Hsar01_04016</name>
</gene>
<keyword evidence="3" id="KW-1185">Reference proteome</keyword>
<evidence type="ECO:0000313" key="3">
    <source>
        <dbReference type="Proteomes" id="UP001476282"/>
    </source>
</evidence>
<evidence type="ECO:0000256" key="1">
    <source>
        <dbReference type="SAM" id="MobiDB-lite"/>
    </source>
</evidence>
<evidence type="ECO:0000313" key="2">
    <source>
        <dbReference type="EMBL" id="GAA5484770.1"/>
    </source>
</evidence>
<feature type="region of interest" description="Disordered" evidence="1">
    <location>
        <begin position="1"/>
        <end position="41"/>
    </location>
</feature>